<dbReference type="CDD" id="cd17040">
    <property type="entry name" value="Ubl_MoaD_like"/>
    <property type="match status" value="1"/>
</dbReference>
<organism evidence="1 2">
    <name type="scientific">Uliginosibacterium silvisoli</name>
    <dbReference type="NCBI Taxonomy" id="3114758"/>
    <lineage>
        <taxon>Bacteria</taxon>
        <taxon>Pseudomonadati</taxon>
        <taxon>Pseudomonadota</taxon>
        <taxon>Betaproteobacteria</taxon>
        <taxon>Rhodocyclales</taxon>
        <taxon>Zoogloeaceae</taxon>
        <taxon>Uliginosibacterium</taxon>
    </lineage>
</organism>
<evidence type="ECO:0000313" key="1">
    <source>
        <dbReference type="EMBL" id="MEC5384649.1"/>
    </source>
</evidence>
<dbReference type="InterPro" id="IPR052045">
    <property type="entry name" value="Sulfur_Carrier/Prot_Modifier"/>
</dbReference>
<keyword evidence="2" id="KW-1185">Reference proteome</keyword>
<comment type="caution">
    <text evidence="1">The sequence shown here is derived from an EMBL/GenBank/DDBJ whole genome shotgun (WGS) entry which is preliminary data.</text>
</comment>
<dbReference type="PANTHER" id="PTHR38031:SF1">
    <property type="entry name" value="SULFUR CARRIER PROTEIN CYSO"/>
    <property type="match status" value="1"/>
</dbReference>
<dbReference type="InterPro" id="IPR016155">
    <property type="entry name" value="Mopterin_synth/thiamin_S_b"/>
</dbReference>
<dbReference type="Pfam" id="PF02597">
    <property type="entry name" value="ThiS"/>
    <property type="match status" value="1"/>
</dbReference>
<dbReference type="InterPro" id="IPR012675">
    <property type="entry name" value="Beta-grasp_dom_sf"/>
</dbReference>
<dbReference type="Gene3D" id="3.10.20.30">
    <property type="match status" value="1"/>
</dbReference>
<proteinExistence type="predicted"/>
<accession>A0ABU6JZ06</accession>
<name>A0ABU6JZ06_9RHOO</name>
<gene>
    <name evidence="1" type="ORF">VVD49_02885</name>
</gene>
<dbReference type="PANTHER" id="PTHR38031">
    <property type="entry name" value="SULFUR CARRIER PROTEIN SLR0821-RELATED"/>
    <property type="match status" value="1"/>
</dbReference>
<reference evidence="1 2" key="1">
    <citation type="submission" date="2024-01" db="EMBL/GenBank/DDBJ databases">
        <title>Uliginosibacterium soil sp. nov.</title>
        <authorList>
            <person name="Lv Y."/>
        </authorList>
    </citation>
    <scope>NUCLEOTIDE SEQUENCE [LARGE SCALE GENOMIC DNA]</scope>
    <source>
        <strain evidence="1 2">H3</strain>
    </source>
</reference>
<protein>
    <submittedName>
        <fullName evidence="1">MoaD/ThiS family protein</fullName>
    </submittedName>
</protein>
<dbReference type="EMBL" id="JAYXHS010000001">
    <property type="protein sequence ID" value="MEC5384649.1"/>
    <property type="molecule type" value="Genomic_DNA"/>
</dbReference>
<sequence length="89" mass="10002">MARIVLTQQLQRFTYVPEVEAPAENLREALEASFAENPQLRGYVLDEQGHVRKHVAVFVDGKMIRDRKDLSHPLAPTSEVYVLQALSGG</sequence>
<dbReference type="RefSeq" id="WP_327597621.1">
    <property type="nucleotide sequence ID" value="NZ_JAYXHS010000001.1"/>
</dbReference>
<dbReference type="SUPFAM" id="SSF54285">
    <property type="entry name" value="MoaD/ThiS"/>
    <property type="match status" value="1"/>
</dbReference>
<evidence type="ECO:0000313" key="2">
    <source>
        <dbReference type="Proteomes" id="UP001331561"/>
    </source>
</evidence>
<dbReference type="InterPro" id="IPR003749">
    <property type="entry name" value="ThiS/MoaD-like"/>
</dbReference>
<dbReference type="Proteomes" id="UP001331561">
    <property type="component" value="Unassembled WGS sequence"/>
</dbReference>